<organism evidence="1">
    <name type="scientific">Curvibacter symbiont subsp. Hydra magnipapillata</name>
    <dbReference type="NCBI Taxonomy" id="667019"/>
    <lineage>
        <taxon>Bacteria</taxon>
        <taxon>Pseudomonadati</taxon>
        <taxon>Pseudomonadota</taxon>
        <taxon>Betaproteobacteria</taxon>
        <taxon>Burkholderiales</taxon>
        <taxon>Comamonadaceae</taxon>
        <taxon>Curvibacter</taxon>
    </lineage>
</organism>
<dbReference type="AlphaFoldDB" id="C9YFE9"/>
<protein>
    <submittedName>
        <fullName evidence="1">Uncharacterized protein</fullName>
    </submittedName>
</protein>
<accession>C9YFE9</accession>
<sequence length="154" mass="17058">MARDYSAYERESYGWIDDKPPQARLSPELLGCMLMCAWRATADSLTPDDEIPVEQLLQGIVVEANPPGKIASTLHLERRIDGPLLQERTQIVAGAQNAGIVSRMNPSNVKVIARIDSMQASLLLKQYAVDFPDEVAWVEQLVEKQLPTQACLPA</sequence>
<name>C9YFE9_CURXX</name>
<proteinExistence type="predicted"/>
<dbReference type="EMBL" id="FN543107">
    <property type="protein sequence ID" value="CBA32618.1"/>
    <property type="molecule type" value="Genomic_DNA"/>
</dbReference>
<evidence type="ECO:0000313" key="1">
    <source>
        <dbReference type="EMBL" id="CBA32618.1"/>
    </source>
</evidence>
<reference evidence="1" key="1">
    <citation type="journal article" date="2010" name="Nature">
        <title>The Dynamic genome of Hydra.</title>
        <authorList>
            <person name="Chapman J.A."/>
            <person name="Kirkness E.F."/>
            <person name="Simakov O."/>
            <person name="Hampson S.E."/>
            <person name="Mitros T."/>
            <person name="Weinmaier T."/>
            <person name="Rattei T."/>
            <person name="Balasubramanian P.G."/>
            <person name="Borman J."/>
            <person name="Busam D."/>
            <person name="Disbennett K."/>
            <person name="Pfannkoch C."/>
            <person name="Sumin N."/>
            <person name="Sutton G."/>
            <person name="Viswanathan L."/>
            <person name="Walenz B."/>
            <person name="Goodstein D.M."/>
            <person name="Hellsten U."/>
            <person name="Kawashima T."/>
            <person name="Prochnik S.E."/>
            <person name="Putnam N.H."/>
            <person name="Shu S."/>
            <person name="Blumberg B."/>
            <person name="Dana C.E."/>
            <person name="Gee L."/>
            <person name="Kibler D.F."/>
            <person name="Law L."/>
            <person name="Lindgens D."/>
            <person name="Martinez D.E."/>
            <person name="Peng J."/>
            <person name="Wigge P.A."/>
            <person name="Bertulat B."/>
            <person name="Guder C."/>
            <person name="Nakamura Y."/>
            <person name="Ozbek S."/>
            <person name="Watanabe H."/>
            <person name="Khalturin K."/>
            <person name="Hemmrich G."/>
            <person name="Franke A."/>
            <person name="Augustin R."/>
            <person name="Fraune S."/>
            <person name="Hayakawa E."/>
            <person name="Hayakawa S."/>
            <person name="Hirose M."/>
            <person name="Hwang J."/>
            <person name="Ikeo K."/>
            <person name="Nishimiya-Fujisawa C."/>
            <person name="Ogura A."/>
            <person name="Takahashi T."/>
            <person name="Steinmetz P.R."/>
            <person name="Zhang X."/>
            <person name="Aufschnaiter R."/>
            <person name="Eder M.K."/>
            <person name="Gorny A.K."/>
            <person name="Salvenmoser W."/>
            <person name="Heimberg A.M."/>
            <person name="Wheeler B.M."/>
            <person name="Peterson K.J."/>
            <person name="Boettger A."/>
            <person name="Tischler P."/>
            <person name="Wolf A."/>
            <person name="Gojobori T."/>
            <person name="Remington K.A."/>
            <person name="Strausberg R.L."/>
            <person name="Venter J."/>
            <person name="Technau U."/>
            <person name="Hobmayer B."/>
            <person name="Bosch T.C."/>
            <person name="Holstein T.W."/>
            <person name="Fujisawa T."/>
            <person name="Bode H.R."/>
            <person name="David C.N."/>
            <person name="Rokhsar D.S."/>
            <person name="Steele R.E."/>
        </authorList>
    </citation>
    <scope>NUCLEOTIDE SEQUENCE</scope>
</reference>
<gene>
    <name evidence="1" type="ORF">Csp_D33050</name>
</gene>